<feature type="compositionally biased region" description="Acidic residues" evidence="1">
    <location>
        <begin position="84"/>
        <end position="93"/>
    </location>
</feature>
<evidence type="ECO:0000313" key="3">
    <source>
        <dbReference type="Proteomes" id="UP001166674"/>
    </source>
</evidence>
<reference evidence="2" key="1">
    <citation type="submission" date="2020-03" db="EMBL/GenBank/DDBJ databases">
        <title>Studies in the Genomics of Life Span.</title>
        <authorList>
            <person name="Glass D."/>
        </authorList>
    </citation>
    <scope>NUCLEOTIDE SEQUENCE</scope>
    <source>
        <strain evidence="2">SUZIE</strain>
        <tissue evidence="2">Muscle</tissue>
    </source>
</reference>
<protein>
    <submittedName>
        <fullName evidence="2">Vacuolar protein sorting-associated protein 28-like protein</fullName>
    </submittedName>
</protein>
<feature type="region of interest" description="Disordered" evidence="1">
    <location>
        <begin position="36"/>
        <end position="93"/>
    </location>
</feature>
<sequence length="93" mass="10333">MERVKEDSPITIKDDKDNLNHCIADVVSLFISHRQTAPRDPCHGRDPAPPVGADGDHALHEPPVPRFRGPPISRWPETLSDMSTSDELDDSQV</sequence>
<comment type="caution">
    <text evidence="2">The sequence shown here is derived from an EMBL/GenBank/DDBJ whole genome shotgun (WGS) entry which is preliminary data.</text>
</comment>
<name>A0AA41T9S2_SCICA</name>
<gene>
    <name evidence="2" type="ORF">SUZIE_198400</name>
</gene>
<dbReference type="AlphaFoldDB" id="A0AA41T9S2"/>
<dbReference type="Proteomes" id="UP001166674">
    <property type="component" value="Unassembled WGS sequence"/>
</dbReference>
<evidence type="ECO:0000256" key="1">
    <source>
        <dbReference type="SAM" id="MobiDB-lite"/>
    </source>
</evidence>
<proteinExistence type="predicted"/>
<evidence type="ECO:0000313" key="2">
    <source>
        <dbReference type="EMBL" id="MBZ3888527.1"/>
    </source>
</evidence>
<keyword evidence="3" id="KW-1185">Reference proteome</keyword>
<dbReference type="EMBL" id="JAATJV010423705">
    <property type="protein sequence ID" value="MBZ3888527.1"/>
    <property type="molecule type" value="Genomic_DNA"/>
</dbReference>
<accession>A0AA41T9S2</accession>
<organism evidence="2 3">
    <name type="scientific">Sciurus carolinensis</name>
    <name type="common">Eastern gray squirrel</name>
    <dbReference type="NCBI Taxonomy" id="30640"/>
    <lineage>
        <taxon>Eukaryota</taxon>
        <taxon>Metazoa</taxon>
        <taxon>Chordata</taxon>
        <taxon>Craniata</taxon>
        <taxon>Vertebrata</taxon>
        <taxon>Euteleostomi</taxon>
        <taxon>Mammalia</taxon>
        <taxon>Eutheria</taxon>
        <taxon>Euarchontoglires</taxon>
        <taxon>Glires</taxon>
        <taxon>Rodentia</taxon>
        <taxon>Sciuromorpha</taxon>
        <taxon>Sciuridae</taxon>
        <taxon>Sciurinae</taxon>
        <taxon>Sciurini</taxon>
        <taxon>Sciurus</taxon>
    </lineage>
</organism>